<name>A0A6I4J2M1_9SPHN</name>
<dbReference type="Pfam" id="PF00510">
    <property type="entry name" value="COX3"/>
    <property type="match status" value="1"/>
</dbReference>
<evidence type="ECO:0000313" key="10">
    <source>
        <dbReference type="Proteomes" id="UP000441389"/>
    </source>
</evidence>
<gene>
    <name evidence="9" type="ORF">GON01_10360</name>
</gene>
<keyword evidence="3 6" id="KW-0812">Transmembrane</keyword>
<dbReference type="InterPro" id="IPR024791">
    <property type="entry name" value="Cyt_c/ubiquinol_Oxase_su3"/>
</dbReference>
<dbReference type="PANTHER" id="PTHR11403:SF6">
    <property type="entry name" value="NITRIC OXIDE REDUCTASE SUBUNIT E"/>
    <property type="match status" value="1"/>
</dbReference>
<dbReference type="GO" id="GO:0004129">
    <property type="term" value="F:cytochrome-c oxidase activity"/>
    <property type="evidence" value="ECO:0007669"/>
    <property type="project" value="InterPro"/>
</dbReference>
<organism evidence="9 10">
    <name type="scientific">Sphingomonas horti</name>
    <dbReference type="NCBI Taxonomy" id="2682842"/>
    <lineage>
        <taxon>Bacteria</taxon>
        <taxon>Pseudomonadati</taxon>
        <taxon>Pseudomonadota</taxon>
        <taxon>Alphaproteobacteria</taxon>
        <taxon>Sphingomonadales</taxon>
        <taxon>Sphingomonadaceae</taxon>
        <taxon>Sphingomonas</taxon>
    </lineage>
</organism>
<evidence type="ECO:0000256" key="7">
    <source>
        <dbReference type="SAM" id="Phobius"/>
    </source>
</evidence>
<accession>A0A6I4J2M1</accession>
<dbReference type="PROSITE" id="PS50253">
    <property type="entry name" value="COX3"/>
    <property type="match status" value="1"/>
</dbReference>
<keyword evidence="10" id="KW-1185">Reference proteome</keyword>
<keyword evidence="4 7" id="KW-1133">Transmembrane helix</keyword>
<dbReference type="PANTHER" id="PTHR11403">
    <property type="entry name" value="CYTOCHROME C OXIDASE SUBUNIT III"/>
    <property type="match status" value="1"/>
</dbReference>
<feature type="domain" description="Heme-copper oxidase subunit III family profile" evidence="8">
    <location>
        <begin position="1"/>
        <end position="208"/>
    </location>
</feature>
<feature type="transmembrane region" description="Helical" evidence="7">
    <location>
        <begin position="143"/>
        <end position="169"/>
    </location>
</feature>
<evidence type="ECO:0000256" key="5">
    <source>
        <dbReference type="ARBA" id="ARBA00023136"/>
    </source>
</evidence>
<dbReference type="InterPro" id="IPR000298">
    <property type="entry name" value="Cyt_c_oxidase-like_su3"/>
</dbReference>
<feature type="transmembrane region" description="Helical" evidence="7">
    <location>
        <begin position="94"/>
        <end position="114"/>
    </location>
</feature>
<feature type="transmembrane region" description="Helical" evidence="7">
    <location>
        <begin position="62"/>
        <end position="82"/>
    </location>
</feature>
<evidence type="ECO:0000256" key="2">
    <source>
        <dbReference type="ARBA" id="ARBA00010581"/>
    </source>
</evidence>
<dbReference type="InterPro" id="IPR013833">
    <property type="entry name" value="Cyt_c_oxidase_su3_a-hlx"/>
</dbReference>
<dbReference type="Gene3D" id="1.20.120.80">
    <property type="entry name" value="Cytochrome c oxidase, subunit III, four-helix bundle"/>
    <property type="match status" value="1"/>
</dbReference>
<comment type="caution">
    <text evidence="9">The sequence shown here is derived from an EMBL/GenBank/DDBJ whole genome shotgun (WGS) entry which is preliminary data.</text>
</comment>
<proteinExistence type="inferred from homology"/>
<evidence type="ECO:0000256" key="1">
    <source>
        <dbReference type="ARBA" id="ARBA00004141"/>
    </source>
</evidence>
<sequence>MSEASPAFQYATLSQQREAATLGMWAFLATEVLFFGALIAAYSAYRTAWPAEIAAAARHTRVALGAINTAVLLTSSAFMATAVAAEEADRRRPLVLCLLATAVLGLSFIGIKGYEYWLEYREGLVPALNFDFGRYGGIGELFFLFYFFATGLHAVHLTIGIVMVLVLAARIGAGRPPRPPVLRMVGLYWHFVDIVWIFLFPLIYLPGRTG</sequence>
<dbReference type="EMBL" id="WQMS01000013">
    <property type="protein sequence ID" value="MVO78333.1"/>
    <property type="molecule type" value="Genomic_DNA"/>
</dbReference>
<evidence type="ECO:0000259" key="8">
    <source>
        <dbReference type="PROSITE" id="PS50253"/>
    </source>
</evidence>
<comment type="similarity">
    <text evidence="2 6">Belongs to the cytochrome c oxidase subunit 3 family.</text>
</comment>
<reference evidence="9 10" key="1">
    <citation type="submission" date="2019-12" db="EMBL/GenBank/DDBJ databases">
        <authorList>
            <person name="Huq M.A."/>
        </authorList>
    </citation>
    <scope>NUCLEOTIDE SEQUENCE [LARGE SCALE GENOMIC DNA]</scope>
    <source>
        <strain evidence="9 10">MAH-20</strain>
    </source>
</reference>
<feature type="transmembrane region" description="Helical" evidence="7">
    <location>
        <begin position="181"/>
        <end position="204"/>
    </location>
</feature>
<feature type="transmembrane region" description="Helical" evidence="7">
    <location>
        <begin position="21"/>
        <end position="42"/>
    </location>
</feature>
<dbReference type="AlphaFoldDB" id="A0A6I4J2M1"/>
<keyword evidence="5 7" id="KW-0472">Membrane</keyword>
<evidence type="ECO:0000256" key="3">
    <source>
        <dbReference type="ARBA" id="ARBA00022692"/>
    </source>
</evidence>
<evidence type="ECO:0000256" key="6">
    <source>
        <dbReference type="RuleBase" id="RU003376"/>
    </source>
</evidence>
<dbReference type="InterPro" id="IPR035973">
    <property type="entry name" value="Cyt_c_oxidase_su3-like_sf"/>
</dbReference>
<evidence type="ECO:0000313" key="9">
    <source>
        <dbReference type="EMBL" id="MVO78333.1"/>
    </source>
</evidence>
<protein>
    <submittedName>
        <fullName evidence="9">Cytochrome c oxidase subunit 3 family protein</fullName>
    </submittedName>
</protein>
<dbReference type="GO" id="GO:0019646">
    <property type="term" value="P:aerobic electron transport chain"/>
    <property type="evidence" value="ECO:0007669"/>
    <property type="project" value="InterPro"/>
</dbReference>
<comment type="subcellular location">
    <subcellularLocation>
        <location evidence="6">Cell membrane</location>
        <topology evidence="6">Multi-pass membrane protein</topology>
    </subcellularLocation>
    <subcellularLocation>
        <location evidence="1">Membrane</location>
        <topology evidence="1">Multi-pass membrane protein</topology>
    </subcellularLocation>
</comment>
<evidence type="ECO:0000256" key="4">
    <source>
        <dbReference type="ARBA" id="ARBA00022989"/>
    </source>
</evidence>
<dbReference type="RefSeq" id="WP_157027293.1">
    <property type="nucleotide sequence ID" value="NZ_WQMS01000013.1"/>
</dbReference>
<dbReference type="Proteomes" id="UP000441389">
    <property type="component" value="Unassembled WGS sequence"/>
</dbReference>
<dbReference type="SUPFAM" id="SSF81452">
    <property type="entry name" value="Cytochrome c oxidase subunit III-like"/>
    <property type="match status" value="1"/>
</dbReference>
<dbReference type="GO" id="GO:0005886">
    <property type="term" value="C:plasma membrane"/>
    <property type="evidence" value="ECO:0007669"/>
    <property type="project" value="UniProtKB-SubCell"/>
</dbReference>